<dbReference type="PANTHER" id="PTHR33621">
    <property type="entry name" value="ASPARTIC/GLUTAMIC ACID-RICH PROTEIN"/>
    <property type="match status" value="1"/>
</dbReference>
<feature type="region of interest" description="Disordered" evidence="1">
    <location>
        <begin position="241"/>
        <end position="311"/>
    </location>
</feature>
<keyword evidence="3" id="KW-1185">Reference proteome</keyword>
<sequence>MTSRNQPKLLNHFLFQAIWFEFAKNGVCFGIVCSKLRVIEMDFHGMKRKRLQALCKKHGIPANLKSCEMANRLSLLFKEKEMEYPVGSGNARTEKDTTLHCVGGKNVEMIDLVTPSPGSKERSVFSSNNLKGSEIERLEFETNFSPEITREDFGICGVGDMQSRPKKEHDNSQGGLHLAPVAVAVVEFNNQLSEGEDEKLGDNNNLIGDICEYEKRKAEAEEQGVHNSLRGSNMKDVNALHSSKEESGSPMMVEDEATEQGDCNSPQGSRMKDVKVLHVSQEESGYPVVEKDEAVEQGDQSSSPGSNMKDVNALHASVEESGSPMMEEDEAIDPGNCISTQGSSMKDVKIFHVSQEESGYPVMEKDEAEEQGDHNSPPGSNTKDVTVLHASEEECGFPMVEEDNALKQGDRNSSQGPSMKDVNILLLSQKVSDYPIAEDVAVEQGDNNSPQGPNIKDVNILHVYQEESLYPLVEEDVAVERGDHNSPQGPNIKDVNILDVYQEESLYPVVEEDVAVEQGDHISPQGPNFKDENILHVYQEESVYPVVEEDAAVEQGDHNSPQGPNIKDVNILHVYPEESVYPVVEEDASVEEGDHISPQGPNIKDVNILHVYREESVYSAVEEDVAVEQGDQNISQGPNMKEVNVLHVFLEESGYPVEEEEVVEQGDHNSPQGSNLKDVSVMHVSQEDFGFPTVEELQKAEGNICNGSVCDLLNAGSEVDAKNTDGKINLTAEHSVDDVPSSLNKSSVGTHDQFQSSYPENEVMSSGLNIHQDTCKEELKSPQNTGSIANPGECSRFSPHNLEASLVESFQFETYSESSPLGDIGTCDMKESMQSYKIQKVEYKPNATIEQFTDELQSSTFEDSDGTPVQFLSNDALSEVKTDFNEMVVSGIAFENVDMSEAKFVSSRKISLSPASDRRIDFSPKQLNNSETKVLQSETARIDVGIGEMENMQMDVNKELVDEVGDYYLLEGEIDKSGLIADSKECIGILPNNLLPSATKGFEDETYFDQSALGDVVETFKMEESMPSDQMEKEFRQKVLHMANDSVQEEITRLINNSDDHEYVGVTGPEDGKNQHNMKRDMESIEKYLLNDFYTLEDASGQNSDENAPTMPQEGEMKLCTFNHKQMSASGTFCGDEMETPPKCTSHKLRESFIKKELKILSSLPPVKRARDILGASDMKENIKISKKTPSRSALPKRKPLQHLQQN</sequence>
<evidence type="ECO:0000313" key="3">
    <source>
        <dbReference type="Proteomes" id="UP001374535"/>
    </source>
</evidence>
<accession>A0AAQ3S3N8</accession>
<feature type="region of interest" description="Disordered" evidence="1">
    <location>
        <begin position="358"/>
        <end position="383"/>
    </location>
</feature>
<proteinExistence type="predicted"/>
<dbReference type="PANTHER" id="PTHR33621:SF2">
    <property type="entry name" value="RIBOSOMAL L1 DOMAIN-CONTAINING PROTEIN"/>
    <property type="match status" value="1"/>
</dbReference>
<feature type="region of interest" description="Disordered" evidence="1">
    <location>
        <begin position="1181"/>
        <end position="1207"/>
    </location>
</feature>
<organism evidence="2 3">
    <name type="scientific">Vigna mungo</name>
    <name type="common">Black gram</name>
    <name type="synonym">Phaseolus mungo</name>
    <dbReference type="NCBI Taxonomy" id="3915"/>
    <lineage>
        <taxon>Eukaryota</taxon>
        <taxon>Viridiplantae</taxon>
        <taxon>Streptophyta</taxon>
        <taxon>Embryophyta</taxon>
        <taxon>Tracheophyta</taxon>
        <taxon>Spermatophyta</taxon>
        <taxon>Magnoliopsida</taxon>
        <taxon>eudicotyledons</taxon>
        <taxon>Gunneridae</taxon>
        <taxon>Pentapetalae</taxon>
        <taxon>rosids</taxon>
        <taxon>fabids</taxon>
        <taxon>Fabales</taxon>
        <taxon>Fabaceae</taxon>
        <taxon>Papilionoideae</taxon>
        <taxon>50 kb inversion clade</taxon>
        <taxon>NPAAA clade</taxon>
        <taxon>indigoferoid/millettioid clade</taxon>
        <taxon>Phaseoleae</taxon>
        <taxon>Vigna</taxon>
    </lineage>
</organism>
<reference evidence="2 3" key="1">
    <citation type="journal article" date="2023" name="Life. Sci Alliance">
        <title>Evolutionary insights into 3D genome organization and epigenetic landscape of Vigna mungo.</title>
        <authorList>
            <person name="Junaid A."/>
            <person name="Singh B."/>
            <person name="Bhatia S."/>
        </authorList>
    </citation>
    <scope>NUCLEOTIDE SEQUENCE [LARGE SCALE GENOMIC DNA]</scope>
    <source>
        <strain evidence="2">Urdbean</strain>
    </source>
</reference>
<dbReference type="EMBL" id="CP144697">
    <property type="protein sequence ID" value="WVZ14509.1"/>
    <property type="molecule type" value="Genomic_DNA"/>
</dbReference>
<feature type="compositionally biased region" description="Basic residues" evidence="1">
    <location>
        <begin position="1185"/>
        <end position="1201"/>
    </location>
</feature>
<dbReference type="Proteomes" id="UP001374535">
    <property type="component" value="Chromosome 4"/>
</dbReference>
<evidence type="ECO:0000313" key="2">
    <source>
        <dbReference type="EMBL" id="WVZ14509.1"/>
    </source>
</evidence>
<name>A0AAQ3S3N8_VIGMU</name>
<gene>
    <name evidence="2" type="ORF">V8G54_012075</name>
</gene>
<evidence type="ECO:0000256" key="1">
    <source>
        <dbReference type="SAM" id="MobiDB-lite"/>
    </source>
</evidence>
<dbReference type="AlphaFoldDB" id="A0AAQ3S3N8"/>
<protein>
    <submittedName>
        <fullName evidence="2">Uncharacterized protein</fullName>
    </submittedName>
</protein>